<keyword evidence="1" id="KW-0175">Coiled coil</keyword>
<evidence type="ECO:0000256" key="1">
    <source>
        <dbReference type="SAM" id="Coils"/>
    </source>
</evidence>
<feature type="coiled-coil region" evidence="1">
    <location>
        <begin position="95"/>
        <end position="166"/>
    </location>
</feature>
<protein>
    <submittedName>
        <fullName evidence="2">Uncharacterized protein</fullName>
    </submittedName>
</protein>
<organism evidence="2 3">
    <name type="scientific">Streptomyces telluris</name>
    <dbReference type="NCBI Taxonomy" id="2720021"/>
    <lineage>
        <taxon>Bacteria</taxon>
        <taxon>Bacillati</taxon>
        <taxon>Actinomycetota</taxon>
        <taxon>Actinomycetes</taxon>
        <taxon>Kitasatosporales</taxon>
        <taxon>Streptomycetaceae</taxon>
        <taxon>Streptomyces</taxon>
    </lineage>
</organism>
<sequence length="318" mass="34548">MDDARREIADLLATAGLSDQEAALRTLGLAFQWAAAALGRVDGGESGSAALAALYDLDDALEDGRCLPGVLPGLLAAARPGREVARGTEELVRELAEATDQVARERAGLEKLLATEEALRRRLAEYEVLRRQVDELRRLERLVVALDALREQQEVIGERLAQLRGRDTGTEEALRTSSDALVRLTEEQLAILAPQARRTLERAAEAQAELAAAEGEQRANAMELSSCHERLQRIRDERGAQLAALSRHAQADRELARALREAAGAAGSTAVPPGGLVTAADVESVTEAVGRRLREADEVLRRVLEEHRQQDTEGRVML</sequence>
<evidence type="ECO:0000313" key="2">
    <source>
        <dbReference type="EMBL" id="MCQ8773505.1"/>
    </source>
</evidence>
<gene>
    <name evidence="2" type="ORF">NQU55_27665</name>
</gene>
<dbReference type="Proteomes" id="UP001142374">
    <property type="component" value="Unassembled WGS sequence"/>
</dbReference>
<feature type="non-terminal residue" evidence="2">
    <location>
        <position position="318"/>
    </location>
</feature>
<dbReference type="RefSeq" id="WP_256791370.1">
    <property type="nucleotide sequence ID" value="NZ_JANIID010000031.1"/>
</dbReference>
<reference evidence="2" key="1">
    <citation type="submission" date="2022-06" db="EMBL/GenBank/DDBJ databases">
        <title>WGS of actinobacteria.</title>
        <authorList>
            <person name="Thawai C."/>
        </authorList>
    </citation>
    <scope>NUCLEOTIDE SEQUENCE</scope>
    <source>
        <strain evidence="2">AA8</strain>
    </source>
</reference>
<accession>A0A9X2RRM4</accession>
<keyword evidence="3" id="KW-1185">Reference proteome</keyword>
<evidence type="ECO:0000313" key="3">
    <source>
        <dbReference type="Proteomes" id="UP001142374"/>
    </source>
</evidence>
<name>A0A9X2RRM4_9ACTN</name>
<dbReference type="EMBL" id="JANIID010000031">
    <property type="protein sequence ID" value="MCQ8773505.1"/>
    <property type="molecule type" value="Genomic_DNA"/>
</dbReference>
<proteinExistence type="predicted"/>
<comment type="caution">
    <text evidence="2">The sequence shown here is derived from an EMBL/GenBank/DDBJ whole genome shotgun (WGS) entry which is preliminary data.</text>
</comment>
<dbReference type="AlphaFoldDB" id="A0A9X2RRM4"/>